<dbReference type="HAMAP" id="MF_00422">
    <property type="entry name" value="SecE"/>
    <property type="match status" value="1"/>
</dbReference>
<dbReference type="GO" id="GO:0006605">
    <property type="term" value="P:protein targeting"/>
    <property type="evidence" value="ECO:0007669"/>
    <property type="project" value="UniProtKB-UniRule"/>
</dbReference>
<evidence type="ECO:0000313" key="10">
    <source>
        <dbReference type="Proteomes" id="UP000192472"/>
    </source>
</evidence>
<dbReference type="GO" id="GO:0065002">
    <property type="term" value="P:intracellular protein transmembrane transport"/>
    <property type="evidence" value="ECO:0007669"/>
    <property type="project" value="UniProtKB-UniRule"/>
</dbReference>
<comment type="subunit">
    <text evidence="8">Component of the Sec protein translocase complex. Heterotrimer consisting of SecY, SecE and SecG subunits. The heterotrimers can form oligomers, although 1 heterotrimer is thought to be able to translocate proteins. Interacts with the ribosome. Interacts with SecDF, and other proteins may be involved. Interacts with SecA.</text>
</comment>
<reference evidence="9 10" key="1">
    <citation type="submission" date="2017-04" db="EMBL/GenBank/DDBJ databases">
        <authorList>
            <person name="Afonso C.L."/>
            <person name="Miller P.J."/>
            <person name="Scott M.A."/>
            <person name="Spackman E."/>
            <person name="Goraichik I."/>
            <person name="Dimitrov K.M."/>
            <person name="Suarez D.L."/>
            <person name="Swayne D.E."/>
        </authorList>
    </citation>
    <scope>NUCLEOTIDE SEQUENCE [LARGE SCALE GENOMIC DNA]</scope>
    <source>
        <strain evidence="9 10">DSM 26133</strain>
    </source>
</reference>
<dbReference type="Gene3D" id="1.20.5.1030">
    <property type="entry name" value="Preprotein translocase secy subunit"/>
    <property type="match status" value="1"/>
</dbReference>
<keyword evidence="3 8" id="KW-0812">Transmembrane</keyword>
<gene>
    <name evidence="8" type="primary">secE</name>
    <name evidence="9" type="ORF">SAMN04488029_2958</name>
</gene>
<dbReference type="GO" id="GO:0005886">
    <property type="term" value="C:plasma membrane"/>
    <property type="evidence" value="ECO:0007669"/>
    <property type="project" value="UniProtKB-SubCell"/>
</dbReference>
<protein>
    <recommendedName>
        <fullName evidence="8">Protein translocase subunit SecE</fullName>
    </recommendedName>
</protein>
<name>A0A1W2GIZ7_REIFA</name>
<evidence type="ECO:0000313" key="9">
    <source>
        <dbReference type="EMBL" id="SMD36551.1"/>
    </source>
</evidence>
<comment type="similarity">
    <text evidence="8">Belongs to the SecE/SEC61-gamma family.</text>
</comment>
<dbReference type="EMBL" id="FWYF01000003">
    <property type="protein sequence ID" value="SMD36551.1"/>
    <property type="molecule type" value="Genomic_DNA"/>
</dbReference>
<sequence length="62" mass="7316">MTKLINFFKESYDEMVHKVTWSKYSELQSSSILVLVASLIFAIFIGIIDFGFDNLLKWFYNL</sequence>
<dbReference type="NCBIfam" id="TIGR00964">
    <property type="entry name" value="secE_bact"/>
    <property type="match status" value="1"/>
</dbReference>
<dbReference type="GO" id="GO:0009306">
    <property type="term" value="P:protein secretion"/>
    <property type="evidence" value="ECO:0007669"/>
    <property type="project" value="UniProtKB-UniRule"/>
</dbReference>
<dbReference type="AlphaFoldDB" id="A0A1W2GIZ7"/>
<dbReference type="GO" id="GO:0008320">
    <property type="term" value="F:protein transmembrane transporter activity"/>
    <property type="evidence" value="ECO:0007669"/>
    <property type="project" value="UniProtKB-UniRule"/>
</dbReference>
<evidence type="ECO:0000256" key="1">
    <source>
        <dbReference type="ARBA" id="ARBA00004370"/>
    </source>
</evidence>
<comment type="function">
    <text evidence="8">Essential subunit of the Sec protein translocation channel SecYEG. Clamps together the 2 halves of SecY. May contact the channel plug during translocation.</text>
</comment>
<evidence type="ECO:0000256" key="5">
    <source>
        <dbReference type="ARBA" id="ARBA00022989"/>
    </source>
</evidence>
<dbReference type="Pfam" id="PF00584">
    <property type="entry name" value="SecE"/>
    <property type="match status" value="1"/>
</dbReference>
<comment type="subcellular location">
    <subcellularLocation>
        <location evidence="8">Cell membrane</location>
        <topology evidence="8">Single-pass membrane protein</topology>
    </subcellularLocation>
    <subcellularLocation>
        <location evidence="1">Membrane</location>
    </subcellularLocation>
</comment>
<evidence type="ECO:0000256" key="7">
    <source>
        <dbReference type="ARBA" id="ARBA00023136"/>
    </source>
</evidence>
<keyword evidence="4 8" id="KW-0653">Protein transport</keyword>
<dbReference type="GO" id="GO:0043952">
    <property type="term" value="P:protein transport by the Sec complex"/>
    <property type="evidence" value="ECO:0007669"/>
    <property type="project" value="UniProtKB-UniRule"/>
</dbReference>
<feature type="transmembrane region" description="Helical" evidence="8">
    <location>
        <begin position="32"/>
        <end position="52"/>
    </location>
</feature>
<dbReference type="InterPro" id="IPR038379">
    <property type="entry name" value="SecE_sf"/>
</dbReference>
<dbReference type="RefSeq" id="WP_084373603.1">
    <property type="nucleotide sequence ID" value="NZ_FWYF01000003.1"/>
</dbReference>
<keyword evidence="7 8" id="KW-0472">Membrane</keyword>
<evidence type="ECO:0000256" key="2">
    <source>
        <dbReference type="ARBA" id="ARBA00022448"/>
    </source>
</evidence>
<organism evidence="9 10">
    <name type="scientific">Reichenbachiella faecimaris</name>
    <dbReference type="NCBI Taxonomy" id="692418"/>
    <lineage>
        <taxon>Bacteria</taxon>
        <taxon>Pseudomonadati</taxon>
        <taxon>Bacteroidota</taxon>
        <taxon>Cytophagia</taxon>
        <taxon>Cytophagales</taxon>
        <taxon>Reichenbachiellaceae</taxon>
        <taxon>Reichenbachiella</taxon>
    </lineage>
</organism>
<keyword evidence="2 8" id="KW-0813">Transport</keyword>
<evidence type="ECO:0000256" key="3">
    <source>
        <dbReference type="ARBA" id="ARBA00022692"/>
    </source>
</evidence>
<evidence type="ECO:0000256" key="8">
    <source>
        <dbReference type="HAMAP-Rule" id="MF_00422"/>
    </source>
</evidence>
<dbReference type="STRING" id="692418.SAMN04488029_2958"/>
<accession>A0A1W2GIZ7</accession>
<dbReference type="InterPro" id="IPR005807">
    <property type="entry name" value="SecE_bac"/>
</dbReference>
<keyword evidence="5 8" id="KW-1133">Transmembrane helix</keyword>
<keyword evidence="10" id="KW-1185">Reference proteome</keyword>
<keyword evidence="6 8" id="KW-0811">Translocation</keyword>
<evidence type="ECO:0000256" key="6">
    <source>
        <dbReference type="ARBA" id="ARBA00023010"/>
    </source>
</evidence>
<dbReference type="InterPro" id="IPR001901">
    <property type="entry name" value="Translocase_SecE/Sec61-g"/>
</dbReference>
<keyword evidence="8" id="KW-1003">Cell membrane</keyword>
<evidence type="ECO:0000256" key="4">
    <source>
        <dbReference type="ARBA" id="ARBA00022927"/>
    </source>
</evidence>
<proteinExistence type="inferred from homology"/>
<dbReference type="Proteomes" id="UP000192472">
    <property type="component" value="Unassembled WGS sequence"/>
</dbReference>